<name>A0A6P7T5G1_9MOLL</name>
<dbReference type="InterPro" id="IPR000795">
    <property type="entry name" value="T_Tr_GTP-bd_dom"/>
</dbReference>
<evidence type="ECO:0000256" key="1">
    <source>
        <dbReference type="ARBA" id="ARBA00004496"/>
    </source>
</evidence>
<keyword evidence="3" id="KW-0963">Cytoplasm</keyword>
<evidence type="ECO:0000256" key="8">
    <source>
        <dbReference type="ARBA" id="ARBA00049117"/>
    </source>
</evidence>
<dbReference type="InterPro" id="IPR050100">
    <property type="entry name" value="TRAFAC_GTPase_members"/>
</dbReference>
<feature type="region of interest" description="Disordered" evidence="9">
    <location>
        <begin position="131"/>
        <end position="208"/>
    </location>
</feature>
<keyword evidence="7" id="KW-0342">GTP-binding</keyword>
<evidence type="ECO:0000313" key="12">
    <source>
        <dbReference type="RefSeq" id="XP_029645645.1"/>
    </source>
</evidence>
<comment type="subcellular location">
    <subcellularLocation>
        <location evidence="1">Cytoplasm</location>
    </subcellularLocation>
</comment>
<dbReference type="FunFam" id="3.40.50.300:FF:000204">
    <property type="entry name" value="Translation elongation factor Tu"/>
    <property type="match status" value="1"/>
</dbReference>
<reference evidence="12" key="1">
    <citation type="submission" date="2025-08" db="UniProtKB">
        <authorList>
            <consortium name="RefSeq"/>
        </authorList>
    </citation>
    <scope>IDENTIFICATION</scope>
</reference>
<dbReference type="RefSeq" id="XP_029645645.1">
    <property type="nucleotide sequence ID" value="XM_029789785.2"/>
</dbReference>
<evidence type="ECO:0000256" key="9">
    <source>
        <dbReference type="SAM" id="MobiDB-lite"/>
    </source>
</evidence>
<dbReference type="InterPro" id="IPR009000">
    <property type="entry name" value="Transl_B-barrel_sf"/>
</dbReference>
<evidence type="ECO:0000256" key="4">
    <source>
        <dbReference type="ARBA" id="ARBA00022741"/>
    </source>
</evidence>
<dbReference type="FunFam" id="2.40.30.10:FF:000020">
    <property type="entry name" value="Translation elongation factor EF-1"/>
    <property type="match status" value="1"/>
</dbReference>
<dbReference type="PANTHER" id="PTHR23115">
    <property type="entry name" value="TRANSLATION FACTOR"/>
    <property type="match status" value="1"/>
</dbReference>
<dbReference type="CDD" id="cd01883">
    <property type="entry name" value="EF1_alpha"/>
    <property type="match status" value="1"/>
</dbReference>
<sequence length="722" mass="80040">MARHRSVRTMNYEDEFFDDDDVEDCYGQSFDDKYCISPGTVAQFTFPRKSNLDLGSYISSDSPSNVEPPIITPDSPKCSSKKVTYNSFDEARLNHCLDKIHEVLGDIHQDDILVECIKRHNYDTEAALNELLATPGAPKPQRRPREGRKSLAAKKDVLLSKNLKDGSSCKSSADQQPNSSEVTTPLTTKSKQNSSNDSKLTCSPPTPVTTVTDATLAADLMGVSEVNGLKKDGLCTPCKDGSRTPNKEGSLTPRTARRDVNDRPMGLPKSSSRSKYERLDLKKEYEKRQEGRKELINLVVIGHVDAGKSTLMGHLLYQLGTVNKRLMHKFEQESKKLGKGSFAYAWVLDETEEERNRGVTMDVAQTMFETSHKTVTLLDAPGHKDFIPNMITGTAQADAAILVVNATRGEFETGFLSGGQTREHALLARSLGIAQLIVCVNKMDTVDWSEERYNEIVKKLGTFLKQAGYRDKEVSFVPCSGLEGENLIKPVSQPELAAWYNGNCLLEQIDKFYSLDRAIDSPFRLCISDVFKGLGSGFCVSGKVCTGGVQNGDVVLLMPNAEKATVKGITLNDEPKQCAFAGDHIILTLVGIDMNNVSVGNFLCDANNPMKSATKIRAKVVVFNIEVPITRGYPSVFHYQSTTEPVLWKRLICQIHKSTGEIIKNRPKCLSKNSSAVVELEFERPLCIELYKEFKELGRFMIRYSGHTIAAGLVEEILNMKT</sequence>
<feature type="region of interest" description="Disordered" evidence="9">
    <location>
        <begin position="231"/>
        <end position="276"/>
    </location>
</feature>
<dbReference type="AlphaFoldDB" id="A0A6P7T5G1"/>
<evidence type="ECO:0000256" key="3">
    <source>
        <dbReference type="ARBA" id="ARBA00022490"/>
    </source>
</evidence>
<dbReference type="Pfam" id="PF22594">
    <property type="entry name" value="GTP-eEF1A_C"/>
    <property type="match status" value="1"/>
</dbReference>
<accession>A0A6P7T5G1</accession>
<dbReference type="GO" id="GO:0003924">
    <property type="term" value="F:GTPase activity"/>
    <property type="evidence" value="ECO:0007669"/>
    <property type="project" value="InterPro"/>
</dbReference>
<evidence type="ECO:0000313" key="11">
    <source>
        <dbReference type="Proteomes" id="UP000515154"/>
    </source>
</evidence>
<dbReference type="InterPro" id="IPR009001">
    <property type="entry name" value="Transl_elong_EF1A/Init_IF2_C"/>
</dbReference>
<evidence type="ECO:0000256" key="6">
    <source>
        <dbReference type="ARBA" id="ARBA00022917"/>
    </source>
</evidence>
<dbReference type="SUPFAM" id="SSF52540">
    <property type="entry name" value="P-loop containing nucleoside triphosphate hydrolases"/>
    <property type="match status" value="1"/>
</dbReference>
<dbReference type="SUPFAM" id="SSF109732">
    <property type="entry name" value="HBS1-like domain"/>
    <property type="match status" value="1"/>
</dbReference>
<feature type="compositionally biased region" description="Basic and acidic residues" evidence="9">
    <location>
        <begin position="143"/>
        <end position="164"/>
    </location>
</feature>
<comment type="similarity">
    <text evidence="2">Belongs to the TRAFAC class translation factor GTPase superfamily. Classic translation factor GTPase family. EF-Tu/EF-1A subfamily.</text>
</comment>
<organism evidence="11 12">
    <name type="scientific">Octopus sinensis</name>
    <name type="common">East Asian common octopus</name>
    <dbReference type="NCBI Taxonomy" id="2607531"/>
    <lineage>
        <taxon>Eukaryota</taxon>
        <taxon>Metazoa</taxon>
        <taxon>Spiralia</taxon>
        <taxon>Lophotrochozoa</taxon>
        <taxon>Mollusca</taxon>
        <taxon>Cephalopoda</taxon>
        <taxon>Coleoidea</taxon>
        <taxon>Octopodiformes</taxon>
        <taxon>Octopoda</taxon>
        <taxon>Incirrata</taxon>
        <taxon>Octopodidae</taxon>
        <taxon>Octopus</taxon>
    </lineage>
</organism>
<feature type="compositionally biased region" description="Polar residues" evidence="9">
    <location>
        <begin position="168"/>
        <end position="203"/>
    </location>
</feature>
<dbReference type="Proteomes" id="UP000515154">
    <property type="component" value="Linkage group LG15"/>
</dbReference>
<dbReference type="Pfam" id="PF00009">
    <property type="entry name" value="GTP_EFTU"/>
    <property type="match status" value="1"/>
</dbReference>
<gene>
    <name evidence="12" type="primary">LOC115219633</name>
</gene>
<comment type="catalytic activity">
    <reaction evidence="8">
        <text>GTP + H2O = GDP + phosphate + H(+)</text>
        <dbReference type="Rhea" id="RHEA:19669"/>
        <dbReference type="ChEBI" id="CHEBI:15377"/>
        <dbReference type="ChEBI" id="CHEBI:15378"/>
        <dbReference type="ChEBI" id="CHEBI:37565"/>
        <dbReference type="ChEBI" id="CHEBI:43474"/>
        <dbReference type="ChEBI" id="CHEBI:58189"/>
    </reaction>
    <physiologicalReaction direction="left-to-right" evidence="8">
        <dbReference type="Rhea" id="RHEA:19670"/>
    </physiologicalReaction>
</comment>
<dbReference type="CDD" id="cd04093">
    <property type="entry name" value="HBS1_C_III"/>
    <property type="match status" value="1"/>
</dbReference>
<dbReference type="PROSITE" id="PS51722">
    <property type="entry name" value="G_TR_2"/>
    <property type="match status" value="1"/>
</dbReference>
<dbReference type="Gene3D" id="3.40.50.300">
    <property type="entry name" value="P-loop containing nucleotide triphosphate hydrolases"/>
    <property type="match status" value="1"/>
</dbReference>
<dbReference type="Gene3D" id="1.10.8.10">
    <property type="entry name" value="DNA helicase RuvA subunit, C-terminal domain"/>
    <property type="match status" value="1"/>
</dbReference>
<dbReference type="Gene3D" id="2.40.30.10">
    <property type="entry name" value="Translation factors"/>
    <property type="match status" value="2"/>
</dbReference>
<dbReference type="FunFam" id="2.40.30.10:FF:000035">
    <property type="entry name" value="HBS1-like translational GTPase"/>
    <property type="match status" value="1"/>
</dbReference>
<keyword evidence="11" id="KW-1185">Reference proteome</keyword>
<feature type="domain" description="Tr-type G" evidence="10">
    <location>
        <begin position="293"/>
        <end position="523"/>
    </location>
</feature>
<keyword evidence="4" id="KW-0547">Nucleotide-binding</keyword>
<evidence type="ECO:0000256" key="5">
    <source>
        <dbReference type="ARBA" id="ARBA00022801"/>
    </source>
</evidence>
<dbReference type="InterPro" id="IPR054696">
    <property type="entry name" value="GTP-eEF1A_C"/>
</dbReference>
<dbReference type="CDD" id="cd16267">
    <property type="entry name" value="HBS1-like_II"/>
    <property type="match status" value="1"/>
</dbReference>
<dbReference type="SUPFAM" id="SSF50447">
    <property type="entry name" value="Translation proteins"/>
    <property type="match status" value="1"/>
</dbReference>
<dbReference type="SUPFAM" id="SSF50465">
    <property type="entry name" value="EF-Tu/eEF-1alpha/eIF2-gamma C-terminal domain"/>
    <property type="match status" value="1"/>
</dbReference>
<proteinExistence type="inferred from homology"/>
<dbReference type="GO" id="GO:0006412">
    <property type="term" value="P:translation"/>
    <property type="evidence" value="ECO:0007669"/>
    <property type="project" value="UniProtKB-KW"/>
</dbReference>
<evidence type="ECO:0000256" key="2">
    <source>
        <dbReference type="ARBA" id="ARBA00007249"/>
    </source>
</evidence>
<keyword evidence="6" id="KW-0648">Protein biosynthesis</keyword>
<evidence type="ECO:0000256" key="7">
    <source>
        <dbReference type="ARBA" id="ARBA00023134"/>
    </source>
</evidence>
<dbReference type="InterPro" id="IPR027417">
    <property type="entry name" value="P-loop_NTPase"/>
</dbReference>
<protein>
    <submittedName>
        <fullName evidence="12">HBS1-like protein isoform X2</fullName>
    </submittedName>
</protein>
<evidence type="ECO:0000259" key="10">
    <source>
        <dbReference type="PROSITE" id="PS51722"/>
    </source>
</evidence>
<dbReference type="GO" id="GO:0005737">
    <property type="term" value="C:cytoplasm"/>
    <property type="evidence" value="ECO:0007669"/>
    <property type="project" value="UniProtKB-SubCell"/>
</dbReference>
<dbReference type="Pfam" id="PF03144">
    <property type="entry name" value="GTP_EFTU_D2"/>
    <property type="match status" value="1"/>
</dbReference>
<keyword evidence="5" id="KW-0378">Hydrolase</keyword>
<dbReference type="InterPro" id="IPR004161">
    <property type="entry name" value="EFTu-like_2"/>
</dbReference>
<dbReference type="PRINTS" id="PR00315">
    <property type="entry name" value="ELONGATNFCT"/>
</dbReference>
<dbReference type="InterPro" id="IPR037189">
    <property type="entry name" value="HBS1-like_N_sf"/>
</dbReference>
<dbReference type="GO" id="GO:0005525">
    <property type="term" value="F:GTP binding"/>
    <property type="evidence" value="ECO:0007669"/>
    <property type="project" value="UniProtKB-KW"/>
</dbReference>